<sequence>MIVLFLLYFLQVCLATQAPINRRAVVSRFNPTRNAASLNPSPVTPMQIGNGNFAFGTDITGLQTFQPFAIMSSWGWKNDSFPAGVTMPDILNWNGTDLDTHGRMVQYGFSPATDNVGNWLISNPNRVNLGRISLLFLTSSGTPQDNLSFSSLSNPSQSLDLFTGIITSTFTFQNTPVKVTTACSHASDTVSVQIQSDLIRDGRLAVFLDFPWNDGSMKFEDPFVGSFNASLANLHTTTITKQSRSAAEVAHTLGASTFFTSLAWEGTASFTRDSPLLHRYTLKPSSGKQSTNTLTFTVTYGLESQQSGALPSVSAVLNSSTSWWETFWNTGGFVDLTGTNTPEAIELQRRIILSQYLLAVNEAGDFPPEE</sequence>
<accession>A0A0C9V876</accession>
<keyword evidence="3" id="KW-1185">Reference proteome</keyword>
<dbReference type="HOGENOM" id="CLU_050736_0_0_1"/>
<dbReference type="EMBL" id="KN837167">
    <property type="protein sequence ID" value="KIJ37742.1"/>
    <property type="molecule type" value="Genomic_DNA"/>
</dbReference>
<dbReference type="AlphaFoldDB" id="A0A0C9V876"/>
<feature type="non-terminal residue" evidence="2">
    <location>
        <position position="370"/>
    </location>
</feature>
<reference evidence="2 3" key="1">
    <citation type="submission" date="2014-06" db="EMBL/GenBank/DDBJ databases">
        <title>Evolutionary Origins and Diversification of the Mycorrhizal Mutualists.</title>
        <authorList>
            <consortium name="DOE Joint Genome Institute"/>
            <consortium name="Mycorrhizal Genomics Consortium"/>
            <person name="Kohler A."/>
            <person name="Kuo A."/>
            <person name="Nagy L.G."/>
            <person name="Floudas D."/>
            <person name="Copeland A."/>
            <person name="Barry K.W."/>
            <person name="Cichocki N."/>
            <person name="Veneault-Fourrey C."/>
            <person name="LaButti K."/>
            <person name="Lindquist E.A."/>
            <person name="Lipzen A."/>
            <person name="Lundell T."/>
            <person name="Morin E."/>
            <person name="Murat C."/>
            <person name="Riley R."/>
            <person name="Ohm R."/>
            <person name="Sun H."/>
            <person name="Tunlid A."/>
            <person name="Henrissat B."/>
            <person name="Grigoriev I.V."/>
            <person name="Hibbett D.S."/>
            <person name="Martin F."/>
        </authorList>
    </citation>
    <scope>NUCLEOTIDE SEQUENCE [LARGE SCALE GENOMIC DNA]</scope>
    <source>
        <strain evidence="2 3">SS14</strain>
    </source>
</reference>
<evidence type="ECO:0000313" key="3">
    <source>
        <dbReference type="Proteomes" id="UP000054279"/>
    </source>
</evidence>
<gene>
    <name evidence="2" type="ORF">M422DRAFT_177614</name>
</gene>
<proteinExistence type="predicted"/>
<feature type="chain" id="PRO_5012926704" evidence="1">
    <location>
        <begin position="16"/>
        <end position="370"/>
    </location>
</feature>
<protein>
    <submittedName>
        <fullName evidence="2">Uncharacterized protein</fullName>
    </submittedName>
</protein>
<keyword evidence="1" id="KW-0732">Signal</keyword>
<dbReference type="Proteomes" id="UP000054279">
    <property type="component" value="Unassembled WGS sequence"/>
</dbReference>
<feature type="signal peptide" evidence="1">
    <location>
        <begin position="1"/>
        <end position="15"/>
    </location>
</feature>
<evidence type="ECO:0000313" key="2">
    <source>
        <dbReference type="EMBL" id="KIJ37742.1"/>
    </source>
</evidence>
<name>A0A0C9V876_SPHS4</name>
<organism evidence="2 3">
    <name type="scientific">Sphaerobolus stellatus (strain SS14)</name>
    <dbReference type="NCBI Taxonomy" id="990650"/>
    <lineage>
        <taxon>Eukaryota</taxon>
        <taxon>Fungi</taxon>
        <taxon>Dikarya</taxon>
        <taxon>Basidiomycota</taxon>
        <taxon>Agaricomycotina</taxon>
        <taxon>Agaricomycetes</taxon>
        <taxon>Phallomycetidae</taxon>
        <taxon>Geastrales</taxon>
        <taxon>Sphaerobolaceae</taxon>
        <taxon>Sphaerobolus</taxon>
    </lineage>
</organism>
<evidence type="ECO:0000256" key="1">
    <source>
        <dbReference type="SAM" id="SignalP"/>
    </source>
</evidence>
<dbReference type="OrthoDB" id="3534988at2759"/>